<organism evidence="1 2">
    <name type="scientific">Psychrobacter alimentarius</name>
    <dbReference type="NCBI Taxonomy" id="261164"/>
    <lineage>
        <taxon>Bacteria</taxon>
        <taxon>Pseudomonadati</taxon>
        <taxon>Pseudomonadota</taxon>
        <taxon>Gammaproteobacteria</taxon>
        <taxon>Moraxellales</taxon>
        <taxon>Moraxellaceae</taxon>
        <taxon>Psychrobacter</taxon>
    </lineage>
</organism>
<protein>
    <submittedName>
        <fullName evidence="1">Uncharacterized protein</fullName>
    </submittedName>
</protein>
<accession>A0ABN4N3Z1</accession>
<sequence length="75" mass="8641">MAVPCPQTSHTSLTTLCLYQLLEECDECKISVEYDTEYARKTVGNVQYISMLYDVHKKTNVHQNKKCLILNTTQI</sequence>
<gene>
    <name evidence="1" type="ORF">A3K91_1669</name>
</gene>
<evidence type="ECO:0000313" key="2">
    <source>
        <dbReference type="Proteomes" id="UP000076104"/>
    </source>
</evidence>
<dbReference type="EMBL" id="CP014945">
    <property type="protein sequence ID" value="AMT97268.1"/>
    <property type="molecule type" value="Genomic_DNA"/>
</dbReference>
<proteinExistence type="predicted"/>
<reference evidence="1 2" key="1">
    <citation type="submission" date="2016-03" db="EMBL/GenBank/DDBJ databases">
        <title>Genome sequencing of Psychrobacter alimentarius PAMC 27889.</title>
        <authorList>
            <person name="Lee J."/>
            <person name="Kim O.-S."/>
        </authorList>
    </citation>
    <scope>NUCLEOTIDE SEQUENCE [LARGE SCALE GENOMIC DNA]</scope>
    <source>
        <strain evidence="1 2">PAMC 27889</strain>
    </source>
</reference>
<dbReference type="Proteomes" id="UP000076104">
    <property type="component" value="Chromosome"/>
</dbReference>
<keyword evidence="2" id="KW-1185">Reference proteome</keyword>
<evidence type="ECO:0000313" key="1">
    <source>
        <dbReference type="EMBL" id="AMT97268.1"/>
    </source>
</evidence>
<name>A0ABN4N3Z1_9GAMM</name>